<evidence type="ECO:0000313" key="4">
    <source>
        <dbReference type="EMBL" id="BCB75367.1"/>
    </source>
</evidence>
<feature type="domain" description="CHAT" evidence="3">
    <location>
        <begin position="96"/>
        <end position="355"/>
    </location>
</feature>
<reference evidence="4 5" key="1">
    <citation type="submission" date="2020-03" db="EMBL/GenBank/DDBJ databases">
        <title>Whole genome shotgun sequence of Phytohabitans flavus NBRC 107702.</title>
        <authorList>
            <person name="Komaki H."/>
            <person name="Tamura T."/>
        </authorList>
    </citation>
    <scope>NUCLEOTIDE SEQUENCE [LARGE SCALE GENOMIC DNA]</scope>
    <source>
        <strain evidence="4 5">NBRC 107702</strain>
    </source>
</reference>
<dbReference type="InterPro" id="IPR007111">
    <property type="entry name" value="NACHT_NTPase"/>
</dbReference>
<organism evidence="4 5">
    <name type="scientific">Phytohabitans flavus</name>
    <dbReference type="NCBI Taxonomy" id="1076124"/>
    <lineage>
        <taxon>Bacteria</taxon>
        <taxon>Bacillati</taxon>
        <taxon>Actinomycetota</taxon>
        <taxon>Actinomycetes</taxon>
        <taxon>Micromonosporales</taxon>
        <taxon>Micromonosporaceae</taxon>
    </lineage>
</organism>
<dbReference type="Gene3D" id="3.40.50.300">
    <property type="entry name" value="P-loop containing nucleotide triphosphate hydrolases"/>
    <property type="match status" value="1"/>
</dbReference>
<feature type="repeat" description="TPR" evidence="1">
    <location>
        <begin position="1177"/>
        <end position="1210"/>
    </location>
</feature>
<dbReference type="SUPFAM" id="SSF52540">
    <property type="entry name" value="P-loop containing nucleoside triphosphate hydrolases"/>
    <property type="match status" value="1"/>
</dbReference>
<dbReference type="PANTHER" id="PTHR47691:SF3">
    <property type="entry name" value="HTH-TYPE TRANSCRIPTIONAL REGULATOR RV0890C-RELATED"/>
    <property type="match status" value="1"/>
</dbReference>
<dbReference type="PANTHER" id="PTHR47691">
    <property type="entry name" value="REGULATOR-RELATED"/>
    <property type="match status" value="1"/>
</dbReference>
<dbReference type="InterPro" id="IPR019734">
    <property type="entry name" value="TPR_rpt"/>
</dbReference>
<dbReference type="InterPro" id="IPR027417">
    <property type="entry name" value="P-loop_NTPase"/>
</dbReference>
<name>A0A6F8XNI7_9ACTN</name>
<accession>A0A6F8XNI7</accession>
<dbReference type="InterPro" id="IPR011990">
    <property type="entry name" value="TPR-like_helical_dom_sf"/>
</dbReference>
<feature type="domain" description="NACHT" evidence="2">
    <location>
        <begin position="450"/>
        <end position="612"/>
    </location>
</feature>
<proteinExistence type="predicted"/>
<dbReference type="Pfam" id="PF05729">
    <property type="entry name" value="NACHT"/>
    <property type="match status" value="1"/>
</dbReference>
<keyword evidence="1" id="KW-0802">TPR repeat</keyword>
<evidence type="ECO:0000256" key="1">
    <source>
        <dbReference type="PROSITE-ProRule" id="PRU00339"/>
    </source>
</evidence>
<dbReference type="Proteomes" id="UP000502508">
    <property type="component" value="Chromosome"/>
</dbReference>
<dbReference type="KEGG" id="pfla:Pflav_017770"/>
<evidence type="ECO:0000313" key="5">
    <source>
        <dbReference type="Proteomes" id="UP000502508"/>
    </source>
</evidence>
<reference evidence="4 5" key="2">
    <citation type="submission" date="2020-03" db="EMBL/GenBank/DDBJ databases">
        <authorList>
            <person name="Ichikawa N."/>
            <person name="Kimura A."/>
            <person name="Kitahashi Y."/>
            <person name="Uohara A."/>
        </authorList>
    </citation>
    <scope>NUCLEOTIDE SEQUENCE [LARGE SCALE GENOMIC DNA]</scope>
    <source>
        <strain evidence="4 5">NBRC 107702</strain>
    </source>
</reference>
<gene>
    <name evidence="4" type="ORF">Pflav_017770</name>
</gene>
<dbReference type="SMART" id="SM00028">
    <property type="entry name" value="TPR"/>
    <property type="match status" value="8"/>
</dbReference>
<dbReference type="Pfam" id="PF13424">
    <property type="entry name" value="TPR_12"/>
    <property type="match status" value="3"/>
</dbReference>
<dbReference type="EMBL" id="AP022870">
    <property type="protein sequence ID" value="BCB75367.1"/>
    <property type="molecule type" value="Genomic_DNA"/>
</dbReference>
<dbReference type="PROSITE" id="PS50005">
    <property type="entry name" value="TPR"/>
    <property type="match status" value="1"/>
</dbReference>
<dbReference type="RefSeq" id="WP_173035145.1">
    <property type="nucleotide sequence ID" value="NZ_AP022870.1"/>
</dbReference>
<evidence type="ECO:0000259" key="2">
    <source>
        <dbReference type="Pfam" id="PF05729"/>
    </source>
</evidence>
<dbReference type="SUPFAM" id="SSF48452">
    <property type="entry name" value="TPR-like"/>
    <property type="match status" value="2"/>
</dbReference>
<dbReference type="Pfam" id="PF12770">
    <property type="entry name" value="CHAT"/>
    <property type="match status" value="1"/>
</dbReference>
<protein>
    <submittedName>
        <fullName evidence="4">Uncharacterized protein</fullName>
    </submittedName>
</protein>
<evidence type="ECO:0000259" key="3">
    <source>
        <dbReference type="Pfam" id="PF12770"/>
    </source>
</evidence>
<sequence length="1304" mass="144971">MDRLLIDLAVDEVSVSTYVDSQQPQAVGAPAALSPPLDAEALRELRWYLEEYLLAPFAVYEDRGRRIADRLPEWGHALFNAVFGGGSAREAYDAVRRHAETSGAAELVLRSDSPQLLGLPWELMREPSADEPVALSGIGISRSLATSTQTQTFTVGGAQLRVLMVIARPAGTRDVAYRMIARPLLERLDAVRGKVDLRVLRPATIDALAATLREAHEAGEPFQIVHIDGHGVLTGARPGFDSPDTDQGLLAFERSGGGQDLVPAERLAAVLAAARVPVVVLNACQAGAVGRQLETAVATRLLAGGASAVVAMAYTVYAVAAAEFMAAFYERLFTGATVAESVRIGRERMARRPARPSPRGDLPLSDWLIPVHYMRQAVRFPELEALSRTHLLADSLVLTTSAPDVILDQHRSLERGQYDVDDPTSPADGVFVGRDDLLYTVEMALRTRKVVVLHGSAGSGKTEAAKAFGRWWRDTGGTDDPDALIWHSFQPGIASFGLEGVILTVGNALGLDLAGVEPAEQRAQVRDTLQERRALMVWDNFESVCSMPDPTSATPPLDARAHAEFRDFLSSDLGQSAVLITSRTDEAWLGEDDVTRVEVEGLRRQEAAEYADMLLHRTPAAAPKREERAFEELLKWLNGHPLSMRLTLPMLETDDPATILAELQGTQPPSADSSPASLAASITYSMRHLAPETRQRLAVAALFHEIIDVDVLARLSRLRQVPRRFRRLTAADWTAVLAEAARVGLLTASGDGVQGAYRIPPGLPGYLAMQWRAEDGQRYERRRERAMSGLLEAYAGSADWMDDNQSGPQADFVRRIIRARLPMMGHLLGYALDQRRWDLAQRIYQPLGDFWAREGMFVEARDWTDRAVRAVEDGNGEPSALGGKAGTFWLYLMSSQVEQLGQAGYFDAAEQVVLKLQGVLQRRTQGRGTKGYRLLLAETYHLRGTLEDSRGRLDLAEQWLRQALHITKEVGDRRAIAGTCHQLGMIEHRRGQLDQAEEWYRQSIAINMEIKDQPGLAVTYHQLGLVDQFRGRLDEARHWYEMALDIDSALGNEPGVAAAYDSFGMLERLRGRLDEAEEWYRESLIVSDRIGDMPAMAVTRFQLGVVDQQRDQYDEAERWYQESLAIFQELNNQPEIAKVYHQLGSLAFDKGLLEDAEGWFLQALGIHGRLHNEADTARSLHHLGAVEQERGRLDEAERWYRRALEINERLDNRPELVMHYGQLGLLAEQRGDTDDAMKWVCRSVAVFDDFPHPMTAQSASHLAMLSRQYGVEAVERNWTEVTGAPLPPPVRLFIDQWQEPEEDE</sequence>
<dbReference type="InterPro" id="IPR024983">
    <property type="entry name" value="CHAT_dom"/>
</dbReference>
<keyword evidence="5" id="KW-1185">Reference proteome</keyword>
<dbReference type="Gene3D" id="1.25.40.10">
    <property type="entry name" value="Tetratricopeptide repeat domain"/>
    <property type="match status" value="3"/>
</dbReference>